<feature type="compositionally biased region" description="Polar residues" evidence="1">
    <location>
        <begin position="19"/>
        <end position="29"/>
    </location>
</feature>
<evidence type="ECO:0000256" key="1">
    <source>
        <dbReference type="SAM" id="MobiDB-lite"/>
    </source>
</evidence>
<reference evidence="3" key="1">
    <citation type="submission" date="2017-01" db="EMBL/GenBank/DDBJ databases">
        <authorList>
            <person name="Wang Y."/>
            <person name="White M."/>
            <person name="Kvist S."/>
            <person name="Moncalvo J.-M."/>
        </authorList>
    </citation>
    <scope>NUCLEOTIDE SEQUENCE [LARGE SCALE GENOMIC DNA]</scope>
    <source>
        <strain evidence="3">ID-206-W2</strain>
    </source>
</reference>
<sequence length="145" mass="16130">MEIGDLVPPPFQPIDFPAATSTSNSGSTRTQKRKIPAVGEQTLESDGMEDQRRALQDQSLSNLAIDIVDSNERCRKRKSRPSIDITPVINRIKLWGQSDGLSDKDLTAKLCWLLDVTGFLRTSDIHHIDDSKKSAKGVQSYAHVR</sequence>
<accession>A0A1R1XBY7</accession>
<dbReference type="AlphaFoldDB" id="A0A1R1XBY7"/>
<name>A0A1R1XBY7_9FUNG</name>
<gene>
    <name evidence="2" type="ORF">AYI69_g9547</name>
</gene>
<protein>
    <submittedName>
        <fullName evidence="2">Uncharacterized protein</fullName>
    </submittedName>
</protein>
<feature type="region of interest" description="Disordered" evidence="1">
    <location>
        <begin position="1"/>
        <end position="52"/>
    </location>
</feature>
<dbReference type="EMBL" id="LSSM01005709">
    <property type="protein sequence ID" value="OMJ12127.1"/>
    <property type="molecule type" value="Genomic_DNA"/>
</dbReference>
<dbReference type="Proteomes" id="UP000187429">
    <property type="component" value="Unassembled WGS sequence"/>
</dbReference>
<dbReference type="OrthoDB" id="7484669at2759"/>
<keyword evidence="3" id="KW-1185">Reference proteome</keyword>
<evidence type="ECO:0000313" key="3">
    <source>
        <dbReference type="Proteomes" id="UP000187429"/>
    </source>
</evidence>
<evidence type="ECO:0000313" key="2">
    <source>
        <dbReference type="EMBL" id="OMJ12127.1"/>
    </source>
</evidence>
<organism evidence="2 3">
    <name type="scientific">Smittium culicis</name>
    <dbReference type="NCBI Taxonomy" id="133412"/>
    <lineage>
        <taxon>Eukaryota</taxon>
        <taxon>Fungi</taxon>
        <taxon>Fungi incertae sedis</taxon>
        <taxon>Zoopagomycota</taxon>
        <taxon>Kickxellomycotina</taxon>
        <taxon>Harpellomycetes</taxon>
        <taxon>Harpellales</taxon>
        <taxon>Legeriomycetaceae</taxon>
        <taxon>Smittium</taxon>
    </lineage>
</organism>
<proteinExistence type="predicted"/>
<comment type="caution">
    <text evidence="2">The sequence shown here is derived from an EMBL/GenBank/DDBJ whole genome shotgun (WGS) entry which is preliminary data.</text>
</comment>